<dbReference type="RefSeq" id="XP_004341853.1">
    <property type="nucleotide sequence ID" value="XM_004341805.1"/>
</dbReference>
<dbReference type="Gene3D" id="1.20.870.10">
    <property type="entry name" value="Son of sevenless (SoS) protein Chain: S domain 1"/>
    <property type="match status" value="1"/>
</dbReference>
<dbReference type="PROSITE" id="PS50212">
    <property type="entry name" value="RASGEF_NTER"/>
    <property type="match status" value="1"/>
</dbReference>
<dbReference type="PANTHER" id="PTHR23113">
    <property type="entry name" value="GUANINE NUCLEOTIDE EXCHANGE FACTOR"/>
    <property type="match status" value="1"/>
</dbReference>
<feature type="domain" description="Ras-GEF" evidence="4">
    <location>
        <begin position="490"/>
        <end position="733"/>
    </location>
</feature>
<dbReference type="AlphaFoldDB" id="L8H4V2"/>
<dbReference type="OrthoDB" id="546434at2759"/>
<proteinExistence type="predicted"/>
<feature type="region of interest" description="Disordered" evidence="3">
    <location>
        <begin position="1"/>
        <end position="227"/>
    </location>
</feature>
<dbReference type="SMART" id="SM00147">
    <property type="entry name" value="RasGEF"/>
    <property type="match status" value="1"/>
</dbReference>
<evidence type="ECO:0000259" key="5">
    <source>
        <dbReference type="PROSITE" id="PS50212"/>
    </source>
</evidence>
<organism evidence="6 7">
    <name type="scientific">Acanthamoeba castellanii (strain ATCC 30010 / Neff)</name>
    <dbReference type="NCBI Taxonomy" id="1257118"/>
    <lineage>
        <taxon>Eukaryota</taxon>
        <taxon>Amoebozoa</taxon>
        <taxon>Discosea</taxon>
        <taxon>Longamoebia</taxon>
        <taxon>Centramoebida</taxon>
        <taxon>Acanthamoebidae</taxon>
        <taxon>Acanthamoeba</taxon>
    </lineage>
</organism>
<dbReference type="PANTHER" id="PTHR23113:SF368">
    <property type="entry name" value="CELL DIVISION CONTROL PROTEIN 25"/>
    <property type="match status" value="1"/>
</dbReference>
<dbReference type="InterPro" id="IPR000651">
    <property type="entry name" value="Ras-like_Gua-exchang_fac_N"/>
</dbReference>
<dbReference type="InterPro" id="IPR008937">
    <property type="entry name" value="Ras-like_GEF"/>
</dbReference>
<dbReference type="GO" id="GO:0005085">
    <property type="term" value="F:guanyl-nucleotide exchange factor activity"/>
    <property type="evidence" value="ECO:0007669"/>
    <property type="project" value="UniProtKB-KW"/>
</dbReference>
<dbReference type="CDD" id="cd00155">
    <property type="entry name" value="RasGEF"/>
    <property type="match status" value="1"/>
</dbReference>
<dbReference type="VEuPathDB" id="AmoebaDB:ACA1_201160"/>
<feature type="compositionally biased region" description="Polar residues" evidence="3">
    <location>
        <begin position="17"/>
        <end position="26"/>
    </location>
</feature>
<feature type="compositionally biased region" description="Basic and acidic residues" evidence="3">
    <location>
        <begin position="214"/>
        <end position="227"/>
    </location>
</feature>
<dbReference type="Proteomes" id="UP000011083">
    <property type="component" value="Unassembled WGS sequence"/>
</dbReference>
<keyword evidence="1 2" id="KW-0344">Guanine-nucleotide releasing factor</keyword>
<feature type="compositionally biased region" description="Low complexity" evidence="3">
    <location>
        <begin position="40"/>
        <end position="65"/>
    </location>
</feature>
<accession>L8H4V2</accession>
<feature type="region of interest" description="Disordered" evidence="3">
    <location>
        <begin position="421"/>
        <end position="444"/>
    </location>
</feature>
<dbReference type="Pfam" id="PF00617">
    <property type="entry name" value="RasGEF"/>
    <property type="match status" value="1"/>
</dbReference>
<reference evidence="6 7" key="1">
    <citation type="journal article" date="2013" name="Genome Biol.">
        <title>Genome of Acanthamoeba castellanii highlights extensive lateral gene transfer and early evolution of tyrosine kinase signaling.</title>
        <authorList>
            <person name="Clarke M."/>
            <person name="Lohan A.J."/>
            <person name="Liu B."/>
            <person name="Lagkouvardos I."/>
            <person name="Roy S."/>
            <person name="Zafar N."/>
            <person name="Bertelli C."/>
            <person name="Schilde C."/>
            <person name="Kianianmomeni A."/>
            <person name="Burglin T.R."/>
            <person name="Frech C."/>
            <person name="Turcotte B."/>
            <person name="Kopec K.O."/>
            <person name="Synnott J.M."/>
            <person name="Choo C."/>
            <person name="Paponov I."/>
            <person name="Finkler A."/>
            <person name="Soon Heng Tan C."/>
            <person name="Hutchins A.P."/>
            <person name="Weinmeier T."/>
            <person name="Rattei T."/>
            <person name="Chu J.S."/>
            <person name="Gimenez G."/>
            <person name="Irimia M."/>
            <person name="Rigden D.J."/>
            <person name="Fitzpatrick D.A."/>
            <person name="Lorenzo-Morales J."/>
            <person name="Bateman A."/>
            <person name="Chiu C.H."/>
            <person name="Tang P."/>
            <person name="Hegemann P."/>
            <person name="Fromm H."/>
            <person name="Raoult D."/>
            <person name="Greub G."/>
            <person name="Miranda-Saavedra D."/>
            <person name="Chen N."/>
            <person name="Nash P."/>
            <person name="Ginger M.L."/>
            <person name="Horn M."/>
            <person name="Schaap P."/>
            <person name="Caler L."/>
            <person name="Loftus B."/>
        </authorList>
    </citation>
    <scope>NUCLEOTIDE SEQUENCE [LARGE SCALE GENOMIC DNA]</scope>
    <source>
        <strain evidence="6 7">Neff</strain>
    </source>
</reference>
<feature type="domain" description="N-terminal Ras-GEF" evidence="5">
    <location>
        <begin position="293"/>
        <end position="418"/>
    </location>
</feature>
<name>L8H4V2_ACACF</name>
<evidence type="ECO:0000256" key="2">
    <source>
        <dbReference type="PROSITE-ProRule" id="PRU00168"/>
    </source>
</evidence>
<dbReference type="GO" id="GO:0005886">
    <property type="term" value="C:plasma membrane"/>
    <property type="evidence" value="ECO:0007669"/>
    <property type="project" value="TreeGrafter"/>
</dbReference>
<feature type="compositionally biased region" description="Basic residues" evidence="3">
    <location>
        <begin position="1"/>
        <end position="12"/>
    </location>
</feature>
<evidence type="ECO:0000256" key="1">
    <source>
        <dbReference type="ARBA" id="ARBA00022658"/>
    </source>
</evidence>
<evidence type="ECO:0000259" key="4">
    <source>
        <dbReference type="PROSITE" id="PS50009"/>
    </source>
</evidence>
<dbReference type="KEGG" id="acan:ACA1_201160"/>
<evidence type="ECO:0000313" key="7">
    <source>
        <dbReference type="Proteomes" id="UP000011083"/>
    </source>
</evidence>
<keyword evidence="7" id="KW-1185">Reference proteome</keyword>
<evidence type="ECO:0000313" key="6">
    <source>
        <dbReference type="EMBL" id="ELR19758.1"/>
    </source>
</evidence>
<feature type="compositionally biased region" description="Low complexity" evidence="3">
    <location>
        <begin position="156"/>
        <end position="167"/>
    </location>
</feature>
<dbReference type="GeneID" id="14920588"/>
<feature type="compositionally biased region" description="Basic and acidic residues" evidence="3">
    <location>
        <begin position="425"/>
        <end position="436"/>
    </location>
</feature>
<dbReference type="GO" id="GO:0007265">
    <property type="term" value="P:Ras protein signal transduction"/>
    <property type="evidence" value="ECO:0007669"/>
    <property type="project" value="TreeGrafter"/>
</dbReference>
<dbReference type="InterPro" id="IPR036964">
    <property type="entry name" value="RASGEF_cat_dom_sf"/>
</dbReference>
<sequence>MKLASKLKKKSLKASDTNKNASTPTSGLAMWEAKLAEQHSSTTAAAKEDAAAASSPAGSPAGSPARTTSMRGVSAHGRRVTLTRSDSNDSSESSKKSSKKDKKESSSSSKKKLTSPKLGGEKDKKFSTSSPSFFANGAETAGVVDDDDEVVPVPGPVDINSNHSSDSNSEDGGTAAGQLSPRRGGGRQPSTPTKMGSGGLLSRFGKGKGGGGDDAAKKTAAAEEDTRRKAQMAALELFKEKGTCSYTVPAAYSGESGEVPAVEELEGLRQKEQERQTGRGKRSNDVLIEIVEGRPQLRAGTFEEIVKWIIFNNVNEHVSSFLITFRAYGTPADLWAALMRVFHIIEEKDKMPLIMKVDLRKKTLDLLVEWIRRFSYKDFTENGDKTLFKKLTKFIKSLPAEEANQFKLLFMRKRDDTSAAAAAAKAKEAEGSDSRSDSVSSMGSGRFDKDFSSVEVPIHAPTASGLSLSSSEIIPISAPSMLTGSLHVHSPRVIAQQMSFLDAACFAEIQPEEMLLSNWTKPNKEEVAPTLTSLARQFNMWSGMVATDIILANSLMDQVMMVKQYIRVLHHLYRMNNFQSLMAVMSGLNCSSVSRLKRVWSRIPVKYTELFASMEQVMTPLGNFKYYRQILAENKDKQPIIPYLVVFLRDLTFINDGNCETLMSEPMAPTDVPRELPNFEKMVLLGQQILELEAYRKVPYDIEVNPTVTGLLKNVRYMDEDSLHRRSLEQEPIHSLNDSVDDENKPAEVVVKNPLVALKAISKDFKAVSASEETDLSGDLTLSESDDALSATF</sequence>
<dbReference type="InterPro" id="IPR001895">
    <property type="entry name" value="RASGEF_cat_dom"/>
</dbReference>
<evidence type="ECO:0000256" key="3">
    <source>
        <dbReference type="SAM" id="MobiDB-lite"/>
    </source>
</evidence>
<dbReference type="STRING" id="1257118.L8H4V2"/>
<dbReference type="PROSITE" id="PS50009">
    <property type="entry name" value="RASGEF_CAT"/>
    <property type="match status" value="1"/>
</dbReference>
<gene>
    <name evidence="6" type="ORF">ACA1_201160</name>
</gene>
<protein>
    <submittedName>
        <fullName evidence="6">RasGEF domain containing protein</fullName>
    </submittedName>
</protein>
<dbReference type="Pfam" id="PF00618">
    <property type="entry name" value="RasGEF_N"/>
    <property type="match status" value="1"/>
</dbReference>
<dbReference type="SUPFAM" id="SSF48366">
    <property type="entry name" value="Ras GEF"/>
    <property type="match status" value="1"/>
</dbReference>
<dbReference type="EMBL" id="KB007932">
    <property type="protein sequence ID" value="ELR19758.1"/>
    <property type="molecule type" value="Genomic_DNA"/>
</dbReference>
<dbReference type="Gene3D" id="1.10.840.10">
    <property type="entry name" value="Ras guanine-nucleotide exchange factors catalytic domain"/>
    <property type="match status" value="1"/>
</dbReference>
<dbReference type="InterPro" id="IPR023578">
    <property type="entry name" value="Ras_GEF_dom_sf"/>
</dbReference>